<feature type="transmembrane region" description="Helical" evidence="1">
    <location>
        <begin position="352"/>
        <end position="374"/>
    </location>
</feature>
<protein>
    <submittedName>
        <fullName evidence="2">Uncharacterized protein</fullName>
    </submittedName>
</protein>
<keyword evidence="1" id="KW-0812">Transmembrane</keyword>
<feature type="transmembrane region" description="Helical" evidence="1">
    <location>
        <begin position="277"/>
        <end position="307"/>
    </location>
</feature>
<feature type="transmembrane region" description="Helical" evidence="1">
    <location>
        <begin position="93"/>
        <end position="116"/>
    </location>
</feature>
<reference evidence="2 3" key="1">
    <citation type="submission" date="2019-02" db="EMBL/GenBank/DDBJ databases">
        <title>Deep-cultivation of Planctomycetes and their phenomic and genomic characterization uncovers novel biology.</title>
        <authorList>
            <person name="Wiegand S."/>
            <person name="Jogler M."/>
            <person name="Boedeker C."/>
            <person name="Pinto D."/>
            <person name="Vollmers J."/>
            <person name="Rivas-Marin E."/>
            <person name="Kohn T."/>
            <person name="Peeters S.H."/>
            <person name="Heuer A."/>
            <person name="Rast P."/>
            <person name="Oberbeckmann S."/>
            <person name="Bunk B."/>
            <person name="Jeske O."/>
            <person name="Meyerdierks A."/>
            <person name="Storesund J.E."/>
            <person name="Kallscheuer N."/>
            <person name="Luecker S."/>
            <person name="Lage O.M."/>
            <person name="Pohl T."/>
            <person name="Merkel B.J."/>
            <person name="Hornburger P."/>
            <person name="Mueller R.-W."/>
            <person name="Bruemmer F."/>
            <person name="Labrenz M."/>
            <person name="Spormann A.M."/>
            <person name="Op den Camp H."/>
            <person name="Overmann J."/>
            <person name="Amann R."/>
            <person name="Jetten M.S.M."/>
            <person name="Mascher T."/>
            <person name="Medema M.H."/>
            <person name="Devos D.P."/>
            <person name="Kaster A.-K."/>
            <person name="Ovreas L."/>
            <person name="Rohde M."/>
            <person name="Galperin M.Y."/>
            <person name="Jogler C."/>
        </authorList>
    </citation>
    <scope>NUCLEOTIDE SEQUENCE [LARGE SCALE GENOMIC DNA]</scope>
    <source>
        <strain evidence="2 3">FF011L</strain>
    </source>
</reference>
<keyword evidence="1" id="KW-1133">Transmembrane helix</keyword>
<feature type="transmembrane region" description="Helical" evidence="1">
    <location>
        <begin position="189"/>
        <end position="213"/>
    </location>
</feature>
<feature type="transmembrane region" description="Helical" evidence="1">
    <location>
        <begin position="19"/>
        <end position="40"/>
    </location>
</feature>
<feature type="transmembrane region" description="Helical" evidence="1">
    <location>
        <begin position="122"/>
        <end position="145"/>
    </location>
</feature>
<dbReference type="Proteomes" id="UP000320672">
    <property type="component" value="Chromosome"/>
</dbReference>
<dbReference type="OrthoDB" id="247969at2"/>
<dbReference type="AlphaFoldDB" id="A0A517MMK0"/>
<keyword evidence="3" id="KW-1185">Reference proteome</keyword>
<gene>
    <name evidence="2" type="ORF">FF011L_48110</name>
</gene>
<organism evidence="2 3">
    <name type="scientific">Roseimaritima multifibrata</name>
    <dbReference type="NCBI Taxonomy" id="1930274"/>
    <lineage>
        <taxon>Bacteria</taxon>
        <taxon>Pseudomonadati</taxon>
        <taxon>Planctomycetota</taxon>
        <taxon>Planctomycetia</taxon>
        <taxon>Pirellulales</taxon>
        <taxon>Pirellulaceae</taxon>
        <taxon>Roseimaritima</taxon>
    </lineage>
</organism>
<feature type="transmembrane region" description="Helical" evidence="1">
    <location>
        <begin position="429"/>
        <end position="452"/>
    </location>
</feature>
<keyword evidence="1" id="KW-0472">Membrane</keyword>
<dbReference type="KEGG" id="rml:FF011L_48110"/>
<feature type="transmembrane region" description="Helical" evidence="1">
    <location>
        <begin position="506"/>
        <end position="526"/>
    </location>
</feature>
<feature type="transmembrane region" description="Helical" evidence="1">
    <location>
        <begin position="532"/>
        <end position="558"/>
    </location>
</feature>
<evidence type="ECO:0000256" key="1">
    <source>
        <dbReference type="SAM" id="Phobius"/>
    </source>
</evidence>
<proteinExistence type="predicted"/>
<name>A0A517MMK0_9BACT</name>
<feature type="transmembrane region" description="Helical" evidence="1">
    <location>
        <begin position="46"/>
        <end position="66"/>
    </location>
</feature>
<sequence length="563" mass="61299">MPETIALTRLAFIASRKQLIGMAVWLLFSTLVAMVVGGVFGARHATGTLCLLAFPVFAFSLGVFDFSQTEDLMAGKSGYSHWILRMPIASWKLALVPLTLRFVWNGLLYLLAVLFFGIGVGIWLPISTGLLCLAAGGAWVSVVIWRPFEGPWRRVTLAVVAFVGWYLLMMLVMSAHFDKSTDIPWLKEYPFAFKTGTFALALFLLVWGVWLAFQSVVLSRTNTDGIIPEKKGSRLLAWRDWGGGRSLLAGKRGSDDGPLRWLVRHDLLRGMAGDGNWALTGVLVAIFVLIALMPLHVGAALFLIFLVTQIPTMTSSAMLEPTKVSGSSLPSYLAASPMTCAEIGFARGIASVAGAVLATALVSLAFLLAFAWPANQVILRSWMDGLNSGVGNEFAAYRWGAVGFIACVVLVVSRSLACTWPTATGRSRLALVFFVLPVFILLAAAAVVAGWFVRQADWETATASFEYWATWVPALILLVVVCKGVFATIAAILVVRERLLRVRTVLAFLSVWSMGTVALAAVLFMLVPDQRILLGSVLLVTLCLVPLGRILMLPYAVFLNRYR</sequence>
<evidence type="ECO:0000313" key="3">
    <source>
        <dbReference type="Proteomes" id="UP000320672"/>
    </source>
</evidence>
<feature type="transmembrane region" description="Helical" evidence="1">
    <location>
        <begin position="472"/>
        <end position="494"/>
    </location>
</feature>
<evidence type="ECO:0000313" key="2">
    <source>
        <dbReference type="EMBL" id="QDS96007.1"/>
    </source>
</evidence>
<feature type="transmembrane region" description="Helical" evidence="1">
    <location>
        <begin position="157"/>
        <end position="177"/>
    </location>
</feature>
<dbReference type="EMBL" id="CP036262">
    <property type="protein sequence ID" value="QDS96007.1"/>
    <property type="molecule type" value="Genomic_DNA"/>
</dbReference>
<feature type="transmembrane region" description="Helical" evidence="1">
    <location>
        <begin position="394"/>
        <end position="417"/>
    </location>
</feature>
<accession>A0A517MMK0</accession>
<dbReference type="RefSeq" id="WP_145354215.1">
    <property type="nucleotide sequence ID" value="NZ_CP036262.1"/>
</dbReference>